<keyword evidence="1" id="KW-1133">Transmembrane helix</keyword>
<evidence type="ECO:0000313" key="2">
    <source>
        <dbReference type="EMBL" id="KAK7238385.1"/>
    </source>
</evidence>
<gene>
    <name evidence="2" type="ORF">SO694_00023247</name>
</gene>
<keyword evidence="1" id="KW-0812">Transmembrane</keyword>
<accession>A0ABR1FTT5</accession>
<name>A0ABR1FTT5_AURAN</name>
<sequence>MISPDMYLKVFMGSMLMYSVQMMFLPKKLNDDHFAAPLTPTAEFFLRGGSCGYLAMVYCMTKLPTEEALTVAFAVSFACGCLYPWNAKFGLFQEKMKVKYPMHYVPELLMLSLTAAGAYCKFA</sequence>
<organism evidence="2 3">
    <name type="scientific">Aureococcus anophagefferens</name>
    <name type="common">Harmful bloom alga</name>
    <dbReference type="NCBI Taxonomy" id="44056"/>
    <lineage>
        <taxon>Eukaryota</taxon>
        <taxon>Sar</taxon>
        <taxon>Stramenopiles</taxon>
        <taxon>Ochrophyta</taxon>
        <taxon>Pelagophyceae</taxon>
        <taxon>Pelagomonadales</taxon>
        <taxon>Pelagomonadaceae</taxon>
        <taxon>Aureococcus</taxon>
    </lineage>
</organism>
<feature type="transmembrane region" description="Helical" evidence="1">
    <location>
        <begin position="7"/>
        <end position="24"/>
    </location>
</feature>
<dbReference type="EMBL" id="JBBJCI010000230">
    <property type="protein sequence ID" value="KAK7238385.1"/>
    <property type="molecule type" value="Genomic_DNA"/>
</dbReference>
<comment type="caution">
    <text evidence="2">The sequence shown here is derived from an EMBL/GenBank/DDBJ whole genome shotgun (WGS) entry which is preliminary data.</text>
</comment>
<keyword evidence="3" id="KW-1185">Reference proteome</keyword>
<evidence type="ECO:0000313" key="3">
    <source>
        <dbReference type="Proteomes" id="UP001363151"/>
    </source>
</evidence>
<protein>
    <submittedName>
        <fullName evidence="2">Uncharacterized protein</fullName>
    </submittedName>
</protein>
<evidence type="ECO:0000256" key="1">
    <source>
        <dbReference type="SAM" id="Phobius"/>
    </source>
</evidence>
<reference evidence="2 3" key="1">
    <citation type="submission" date="2024-03" db="EMBL/GenBank/DDBJ databases">
        <title>Aureococcus anophagefferens CCMP1851 and Kratosvirus quantuckense: Draft genome of a second virus-susceptible host strain in the model system.</title>
        <authorList>
            <person name="Chase E."/>
            <person name="Truchon A.R."/>
            <person name="Schepens W."/>
            <person name="Wilhelm S.W."/>
        </authorList>
    </citation>
    <scope>NUCLEOTIDE SEQUENCE [LARGE SCALE GENOMIC DNA]</scope>
    <source>
        <strain evidence="2 3">CCMP1851</strain>
    </source>
</reference>
<dbReference type="Proteomes" id="UP001363151">
    <property type="component" value="Unassembled WGS sequence"/>
</dbReference>
<proteinExistence type="predicted"/>
<keyword evidence="1" id="KW-0472">Membrane</keyword>
<feature type="transmembrane region" description="Helical" evidence="1">
    <location>
        <begin position="68"/>
        <end position="85"/>
    </location>
</feature>